<evidence type="ECO:0000313" key="2">
    <source>
        <dbReference type="EMBL" id="AXY73357.1"/>
    </source>
</evidence>
<accession>A0A3B7MIF0</accession>
<dbReference type="PANTHER" id="PTHR35038">
    <property type="entry name" value="DISSIMILATORY SULFITE REDUCTASE SIRA"/>
    <property type="match status" value="1"/>
</dbReference>
<dbReference type="SUPFAM" id="SSF48695">
    <property type="entry name" value="Multiheme cytochromes"/>
    <property type="match status" value="1"/>
</dbReference>
<proteinExistence type="predicted"/>
<dbReference type="Gene3D" id="1.10.1130.10">
    <property type="entry name" value="Flavocytochrome C3, Chain A"/>
    <property type="match status" value="2"/>
</dbReference>
<evidence type="ECO:0008006" key="4">
    <source>
        <dbReference type="Google" id="ProtNLM"/>
    </source>
</evidence>
<dbReference type="InterPro" id="IPR036280">
    <property type="entry name" value="Multihaem_cyt_sf"/>
</dbReference>
<name>A0A3B7MIF0_9BACT</name>
<dbReference type="InterPro" id="IPR051829">
    <property type="entry name" value="Multiheme_Cytochr_ET"/>
</dbReference>
<sequence>MQRYKHSLAITAIIFILVLTLSQCLSKPEKGMATTADLRGTGYIGSAACTNCHQEIHKSYLATAHRNTSASPSTASIKGSFESGRNAFHYRANVKVAMEQRSNGLFQVAYMNDQEKQAFPFGVVVGSGRKAQTYLYWYDDNVFQLPVSYSVWAKAWVNSPSYPADKVRFDRLINIGCFECHGSYIERKGTQQEGERMVDYFDKTKVIYGMDCERCHGPAAEHVSFHSSHPEEKQAQHIALYKQLSRQRQVDLCAQCHSGGHTTKNSIFSFKPGDSLSQYFSSAIKTGGDVSKLDVHGNQYQLITGSQCYIKSNVLSCTSCHNPHVQERENMAVLSQRCASCHQAVTHSFAAKLPANAINTNCIDCHMPALPSRAITLKQEEKTNADPNLIRTHFISIYPEQTKQFIESHKN</sequence>
<dbReference type="Proteomes" id="UP000263900">
    <property type="component" value="Chromosome"/>
</dbReference>
<dbReference type="RefSeq" id="WP_119049195.1">
    <property type="nucleotide sequence ID" value="NZ_CP032157.1"/>
</dbReference>
<dbReference type="EMBL" id="CP032157">
    <property type="protein sequence ID" value="AXY73357.1"/>
    <property type="molecule type" value="Genomic_DNA"/>
</dbReference>
<dbReference type="OrthoDB" id="9814800at2"/>
<gene>
    <name evidence="2" type="ORF">D3H65_04895</name>
</gene>
<keyword evidence="3" id="KW-1185">Reference proteome</keyword>
<evidence type="ECO:0000313" key="3">
    <source>
        <dbReference type="Proteomes" id="UP000263900"/>
    </source>
</evidence>
<protein>
    <recommendedName>
        <fullName evidence="4">Cytochrome c-552/4 domain-containing protein</fullName>
    </recommendedName>
</protein>
<organism evidence="2 3">
    <name type="scientific">Paraflavitalea soli</name>
    <dbReference type="NCBI Taxonomy" id="2315862"/>
    <lineage>
        <taxon>Bacteria</taxon>
        <taxon>Pseudomonadati</taxon>
        <taxon>Bacteroidota</taxon>
        <taxon>Chitinophagia</taxon>
        <taxon>Chitinophagales</taxon>
        <taxon>Chitinophagaceae</taxon>
        <taxon>Paraflavitalea</taxon>
    </lineage>
</organism>
<dbReference type="KEGG" id="pseg:D3H65_04895"/>
<reference evidence="2 3" key="1">
    <citation type="submission" date="2018-09" db="EMBL/GenBank/DDBJ databases">
        <title>Genome sequencing of strain 6GH32-13.</title>
        <authorList>
            <person name="Weon H.-Y."/>
            <person name="Heo J."/>
            <person name="Kwon S.-W."/>
        </authorList>
    </citation>
    <scope>NUCLEOTIDE SEQUENCE [LARGE SCALE GENOMIC DNA]</scope>
    <source>
        <strain evidence="2 3">5GH32-13</strain>
    </source>
</reference>
<evidence type="ECO:0000256" key="1">
    <source>
        <dbReference type="ARBA" id="ARBA00022729"/>
    </source>
</evidence>
<dbReference type="PANTHER" id="PTHR35038:SF8">
    <property type="entry name" value="C-TYPE POLYHEME CYTOCHROME OMCC"/>
    <property type="match status" value="1"/>
</dbReference>
<keyword evidence="1" id="KW-0732">Signal</keyword>
<dbReference type="AlphaFoldDB" id="A0A3B7MIF0"/>